<protein>
    <submittedName>
        <fullName evidence="4">Uncharacterized protein</fullName>
    </submittedName>
</protein>
<evidence type="ECO:0000256" key="3">
    <source>
        <dbReference type="SAM" id="SignalP"/>
    </source>
</evidence>
<dbReference type="KEGG" id="nak:EH165_00740"/>
<name>A0A3G8ZI05_9ACTN</name>
<dbReference type="Proteomes" id="UP000268084">
    <property type="component" value="Chromosome"/>
</dbReference>
<keyword evidence="2" id="KW-0472">Membrane</keyword>
<accession>A0A3G8ZI05</accession>
<proteinExistence type="predicted"/>
<feature type="transmembrane region" description="Helical" evidence="2">
    <location>
        <begin position="39"/>
        <end position="60"/>
    </location>
</feature>
<evidence type="ECO:0000256" key="1">
    <source>
        <dbReference type="SAM" id="MobiDB-lite"/>
    </source>
</evidence>
<dbReference type="RefSeq" id="WP_124797598.1">
    <property type="nucleotide sequence ID" value="NZ_CP034170.1"/>
</dbReference>
<sequence>MKSTLMVAATSALLLLLGAGVAAATPVAGTPESGFSTQTVIFVVLGFLGLIIVSALGPLSRMHEHREERRLEAAEAELAAKSTVASGVAETGSLSAGDAPVGAAQTSETAGGADH</sequence>
<evidence type="ECO:0000256" key="2">
    <source>
        <dbReference type="SAM" id="Phobius"/>
    </source>
</evidence>
<dbReference type="EMBL" id="CP034170">
    <property type="protein sequence ID" value="AZI56913.1"/>
    <property type="molecule type" value="Genomic_DNA"/>
</dbReference>
<keyword evidence="3" id="KW-0732">Signal</keyword>
<keyword evidence="2" id="KW-0812">Transmembrane</keyword>
<feature type="chain" id="PRO_5018158594" evidence="3">
    <location>
        <begin position="25"/>
        <end position="115"/>
    </location>
</feature>
<evidence type="ECO:0000313" key="4">
    <source>
        <dbReference type="EMBL" id="AZI56913.1"/>
    </source>
</evidence>
<evidence type="ECO:0000313" key="5">
    <source>
        <dbReference type="Proteomes" id="UP000268084"/>
    </source>
</evidence>
<feature type="signal peptide" evidence="3">
    <location>
        <begin position="1"/>
        <end position="24"/>
    </location>
</feature>
<keyword evidence="5" id="KW-1185">Reference proteome</keyword>
<dbReference type="AlphaFoldDB" id="A0A3G8ZI05"/>
<feature type="region of interest" description="Disordered" evidence="1">
    <location>
        <begin position="91"/>
        <end position="115"/>
    </location>
</feature>
<keyword evidence="2" id="KW-1133">Transmembrane helix</keyword>
<reference evidence="4 5" key="2">
    <citation type="submission" date="2018-12" db="EMBL/GenBank/DDBJ databases">
        <title>Nakamurella antarcticus sp. nov., isolated from Antarctica South Shetland Islands soil.</title>
        <authorList>
            <person name="Peng F."/>
        </authorList>
    </citation>
    <scope>NUCLEOTIDE SEQUENCE [LARGE SCALE GENOMIC DNA]</scope>
    <source>
        <strain evidence="4 5">S14-144</strain>
    </source>
</reference>
<reference evidence="4 5" key="1">
    <citation type="submission" date="2018-11" db="EMBL/GenBank/DDBJ databases">
        <authorList>
            <person name="Da X."/>
        </authorList>
    </citation>
    <scope>NUCLEOTIDE SEQUENCE [LARGE SCALE GENOMIC DNA]</scope>
    <source>
        <strain evidence="4 5">S14-144</strain>
    </source>
</reference>
<gene>
    <name evidence="4" type="ORF">EH165_00740</name>
</gene>
<organism evidence="4 5">
    <name type="scientific">Nakamurella antarctica</name>
    <dbReference type="NCBI Taxonomy" id="1902245"/>
    <lineage>
        <taxon>Bacteria</taxon>
        <taxon>Bacillati</taxon>
        <taxon>Actinomycetota</taxon>
        <taxon>Actinomycetes</taxon>
        <taxon>Nakamurellales</taxon>
        <taxon>Nakamurellaceae</taxon>
        <taxon>Nakamurella</taxon>
    </lineage>
</organism>